<evidence type="ECO:0000256" key="5">
    <source>
        <dbReference type="ARBA" id="ARBA00022968"/>
    </source>
</evidence>
<evidence type="ECO:0000313" key="12">
    <source>
        <dbReference type="Proteomes" id="UP000515135"/>
    </source>
</evidence>
<keyword evidence="7" id="KW-0333">Golgi apparatus</keyword>
<keyword evidence="3" id="KW-0808">Transferase</keyword>
<dbReference type="InterPro" id="IPR027417">
    <property type="entry name" value="P-loop_NTPase"/>
</dbReference>
<evidence type="ECO:0000256" key="2">
    <source>
        <dbReference type="ARBA" id="ARBA00008124"/>
    </source>
</evidence>
<feature type="transmembrane region" description="Helical" evidence="11">
    <location>
        <begin position="12"/>
        <end position="33"/>
    </location>
</feature>
<keyword evidence="6 11" id="KW-1133">Transmembrane helix</keyword>
<dbReference type="OrthoDB" id="10041404at2759"/>
<organism evidence="12 13">
    <name type="scientific">Branchiostoma belcheri</name>
    <name type="common">Amphioxus</name>
    <dbReference type="NCBI Taxonomy" id="7741"/>
    <lineage>
        <taxon>Eukaryota</taxon>
        <taxon>Metazoa</taxon>
        <taxon>Chordata</taxon>
        <taxon>Cephalochordata</taxon>
        <taxon>Leptocardii</taxon>
        <taxon>Amphioxiformes</taxon>
        <taxon>Branchiostomatidae</taxon>
        <taxon>Branchiostoma</taxon>
    </lineage>
</organism>
<evidence type="ECO:0000256" key="4">
    <source>
        <dbReference type="ARBA" id="ARBA00022692"/>
    </source>
</evidence>
<keyword evidence="9" id="KW-0325">Glycoprotein</keyword>
<keyword evidence="12" id="KW-1185">Reference proteome</keyword>
<keyword evidence="8 11" id="KW-0472">Membrane</keyword>
<evidence type="ECO:0000256" key="7">
    <source>
        <dbReference type="ARBA" id="ARBA00023034"/>
    </source>
</evidence>
<evidence type="ECO:0000256" key="6">
    <source>
        <dbReference type="ARBA" id="ARBA00022989"/>
    </source>
</evidence>
<dbReference type="GeneID" id="109466033"/>
<evidence type="ECO:0000313" key="13">
    <source>
        <dbReference type="RefSeq" id="XP_019619121.1"/>
    </source>
</evidence>
<keyword evidence="4 11" id="KW-0812">Transmembrane</keyword>
<dbReference type="SUPFAM" id="SSF52540">
    <property type="entry name" value="P-loop containing nucleoside triphosphate hydrolases"/>
    <property type="match status" value="2"/>
</dbReference>
<dbReference type="PANTHER" id="PTHR14647:SF87">
    <property type="entry name" value="PUTATIVE-RELATED"/>
    <property type="match status" value="1"/>
</dbReference>
<dbReference type="KEGG" id="bbel:109466033"/>
<protein>
    <submittedName>
        <fullName evidence="13">Uncharacterized protein LOC109466033</fullName>
    </submittedName>
</protein>
<feature type="region of interest" description="Disordered" evidence="10">
    <location>
        <begin position="465"/>
        <end position="494"/>
    </location>
</feature>
<evidence type="ECO:0000256" key="10">
    <source>
        <dbReference type="SAM" id="MobiDB-lite"/>
    </source>
</evidence>
<dbReference type="Proteomes" id="UP000515135">
    <property type="component" value="Unplaced"/>
</dbReference>
<feature type="region of interest" description="Disordered" evidence="10">
    <location>
        <begin position="59"/>
        <end position="80"/>
    </location>
</feature>
<comment type="similarity">
    <text evidence="2">Belongs to the galactose-3-O-sulfotransferase family.</text>
</comment>
<accession>A0A6P4YPL0</accession>
<sequence>MWNLPCKKKLGTVTTGLLILVGIFILLIHNLGIGQHGTTTRSSSEDENLRVEDEIQQDSDIIRAGTESTEDATISDADNSHDLNEYIEHRDADNSYASNKYTEDRDADDSAASNKYTEHSVSKAPEGADGLNGQCKMKKSILFMKVHKAGSHTTACILQRFGYEHGLNFVLPKKCPSVNLGFPGGMTDDILMHQDVDEYNLLVHHTVYDRVKFHKLMAPDTQFVTILREPLSHLKSCFFYFSRDKKFALAGEKNPLGKYLDNPWRYEGSTRAKKARASMTMNLQSFVLGWKDRFNKDPDDVRKFLSQLDSDFPLVLILEYFDASLVLLKRLMCWTFYNILYDMQPRNEQKYTKKESAYTEQQLLNHRNASFVDYQLYEHLNKSLWAKIEAAGQDFQDELEAFQQLNDDVNSYCKRQPTDKKIFPGSKWNGPVEIKPSFCQDLKLERIQWDVKICQRAGGYGKGKMRRKQKKLGTVTTESTEDATTSDDNNSAASNKYIEHPVSNAPEGADGLNGQCKMKKSILFMKVHKAGSHTTVCILQRFGYEHGLNFVLPKKCPSVNLGFPGGMTDDILMHQDVDEYNLLVHHTVYDRVKFHKLMAPDTQFVTILREPLSHLKSCFFYFSMDKKFALAGEKNPLGKYLDNPWRYEGSTRAKKARASMTMNLQSFVLGWKDRFNKDPDDVRMFLSQLDSDFPLVLILEYFDASLVLLKRLMCWTFYNILYDRQPRNEQKYTKKESAYTEQQLLNHRNASFVDYQLYEHFNKSLWAKIEAAGQDFQDELEAFQQLNDDVNSYCKRQPTEKKIFPGSKWNGPVEIKPSFCQDLKLERIQWDVKICQRAGAYGKGKMRKKQAKFQKMKVKKQNGNPPPATRTDFDEKLQKSEIDQFLAGVQKAFPGMGMNDILKKSGISASKVVLAIRQGRYTVEEAVKMFKSRIQSKKN</sequence>
<evidence type="ECO:0000256" key="9">
    <source>
        <dbReference type="ARBA" id="ARBA00023180"/>
    </source>
</evidence>
<evidence type="ECO:0000256" key="11">
    <source>
        <dbReference type="SAM" id="Phobius"/>
    </source>
</evidence>
<comment type="subcellular location">
    <subcellularLocation>
        <location evidence="1">Golgi apparatus membrane</location>
        <topology evidence="1">Single-pass type II membrane protein</topology>
    </subcellularLocation>
</comment>
<evidence type="ECO:0000256" key="1">
    <source>
        <dbReference type="ARBA" id="ARBA00004323"/>
    </source>
</evidence>
<dbReference type="AlphaFoldDB" id="A0A6P4YPL0"/>
<proteinExistence type="inferred from homology"/>
<feature type="region of interest" description="Disordered" evidence="10">
    <location>
        <begin position="94"/>
        <end position="130"/>
    </location>
</feature>
<name>A0A6P4YPL0_BRABE</name>
<dbReference type="RefSeq" id="XP_019619121.1">
    <property type="nucleotide sequence ID" value="XM_019763562.1"/>
</dbReference>
<gene>
    <name evidence="13" type="primary">LOC109466033</name>
</gene>
<dbReference type="PANTHER" id="PTHR14647">
    <property type="entry name" value="GALACTOSE-3-O-SULFOTRANSFERASE"/>
    <property type="match status" value="1"/>
</dbReference>
<dbReference type="GO" id="GO:0001733">
    <property type="term" value="F:galactosylceramide sulfotransferase activity"/>
    <property type="evidence" value="ECO:0007669"/>
    <property type="project" value="InterPro"/>
</dbReference>
<dbReference type="Gene3D" id="3.40.50.300">
    <property type="entry name" value="P-loop containing nucleotide triphosphate hydrolases"/>
    <property type="match status" value="2"/>
</dbReference>
<dbReference type="InterPro" id="IPR009729">
    <property type="entry name" value="Gal-3-0_sulfotransfrase"/>
</dbReference>
<reference evidence="13" key="1">
    <citation type="submission" date="2025-08" db="UniProtKB">
        <authorList>
            <consortium name="RefSeq"/>
        </authorList>
    </citation>
    <scope>IDENTIFICATION</scope>
    <source>
        <tissue evidence="13">Gonad</tissue>
    </source>
</reference>
<dbReference type="Pfam" id="PF06990">
    <property type="entry name" value="Gal-3-0_sulfotr"/>
    <property type="match status" value="2"/>
</dbReference>
<keyword evidence="5" id="KW-0735">Signal-anchor</keyword>
<evidence type="ECO:0000256" key="8">
    <source>
        <dbReference type="ARBA" id="ARBA00023136"/>
    </source>
</evidence>
<dbReference type="GO" id="GO:0009247">
    <property type="term" value="P:glycolipid biosynthetic process"/>
    <property type="evidence" value="ECO:0007669"/>
    <property type="project" value="InterPro"/>
</dbReference>
<dbReference type="GO" id="GO:0000139">
    <property type="term" value="C:Golgi membrane"/>
    <property type="evidence" value="ECO:0007669"/>
    <property type="project" value="UniProtKB-SubCell"/>
</dbReference>
<evidence type="ECO:0000256" key="3">
    <source>
        <dbReference type="ARBA" id="ARBA00022679"/>
    </source>
</evidence>